<dbReference type="RefSeq" id="WP_242371675.1">
    <property type="nucleotide sequence ID" value="NZ_JAKRKC020000001.1"/>
</dbReference>
<sequence>MLRRALAGCLALAAAGLVTAAGTAAHADLRAPFARAAAIVDPDGSLVDGKNVYRSWRSGTGQYCVQVAHYVDTMEALIQITPRHAGRLPHIAYRFPSAQCSNQTNTVAVNVTSTHSGHLADGGFDLLIS</sequence>
<evidence type="ECO:0000256" key="1">
    <source>
        <dbReference type="SAM" id="SignalP"/>
    </source>
</evidence>
<keyword evidence="3" id="KW-1185">Reference proteome</keyword>
<dbReference type="EMBL" id="JAKRKC020000001">
    <property type="protein sequence ID" value="MCK2212274.1"/>
    <property type="molecule type" value="Genomic_DNA"/>
</dbReference>
<comment type="caution">
    <text evidence="2">The sequence shown here is derived from an EMBL/GenBank/DDBJ whole genome shotgun (WGS) entry which is preliminary data.</text>
</comment>
<evidence type="ECO:0000313" key="2">
    <source>
        <dbReference type="EMBL" id="MCK2212274.1"/>
    </source>
</evidence>
<organism evidence="2 3">
    <name type="scientific">Actinomadura luzonensis</name>
    <dbReference type="NCBI Taxonomy" id="2805427"/>
    <lineage>
        <taxon>Bacteria</taxon>
        <taxon>Bacillati</taxon>
        <taxon>Actinomycetota</taxon>
        <taxon>Actinomycetes</taxon>
        <taxon>Streptosporangiales</taxon>
        <taxon>Thermomonosporaceae</taxon>
        <taxon>Actinomadura</taxon>
    </lineage>
</organism>
<gene>
    <name evidence="2" type="ORF">MF672_000450</name>
</gene>
<evidence type="ECO:0000313" key="3">
    <source>
        <dbReference type="Proteomes" id="UP001317259"/>
    </source>
</evidence>
<feature type="signal peptide" evidence="1">
    <location>
        <begin position="1"/>
        <end position="20"/>
    </location>
</feature>
<dbReference type="Proteomes" id="UP001317259">
    <property type="component" value="Unassembled WGS sequence"/>
</dbReference>
<feature type="chain" id="PRO_5046348941" evidence="1">
    <location>
        <begin position="21"/>
        <end position="129"/>
    </location>
</feature>
<protein>
    <submittedName>
        <fullName evidence="2">Uncharacterized protein</fullName>
    </submittedName>
</protein>
<name>A0ABT0FIY6_9ACTN</name>
<accession>A0ABT0FIY6</accession>
<keyword evidence="1" id="KW-0732">Signal</keyword>
<proteinExistence type="predicted"/>
<reference evidence="2 3" key="1">
    <citation type="submission" date="2022-04" db="EMBL/GenBank/DDBJ databases">
        <title>Genome draft of Actinomadura sp. ATCC 31491.</title>
        <authorList>
            <person name="Shi X."/>
            <person name="Du Y."/>
        </authorList>
    </citation>
    <scope>NUCLEOTIDE SEQUENCE [LARGE SCALE GENOMIC DNA]</scope>
    <source>
        <strain evidence="2 3">ATCC 31491</strain>
    </source>
</reference>